<dbReference type="PROSITE" id="PS50835">
    <property type="entry name" value="IG_LIKE"/>
    <property type="match status" value="2"/>
</dbReference>
<keyword evidence="8" id="KW-1185">Reference proteome</keyword>
<dbReference type="GO" id="GO:0050839">
    <property type="term" value="F:cell adhesion molecule binding"/>
    <property type="evidence" value="ECO:0007669"/>
    <property type="project" value="TreeGrafter"/>
</dbReference>
<reference evidence="7" key="1">
    <citation type="submission" date="2018-11" db="EMBL/GenBank/DDBJ databases">
        <authorList>
            <person name="Alioto T."/>
            <person name="Alioto T."/>
        </authorList>
    </citation>
    <scope>NUCLEOTIDE SEQUENCE</scope>
</reference>
<organism evidence="7 8">
    <name type="scientific">Mytilus galloprovincialis</name>
    <name type="common">Mediterranean mussel</name>
    <dbReference type="NCBI Taxonomy" id="29158"/>
    <lineage>
        <taxon>Eukaryota</taxon>
        <taxon>Metazoa</taxon>
        <taxon>Spiralia</taxon>
        <taxon>Lophotrochozoa</taxon>
        <taxon>Mollusca</taxon>
        <taxon>Bivalvia</taxon>
        <taxon>Autobranchia</taxon>
        <taxon>Pteriomorphia</taxon>
        <taxon>Mytilida</taxon>
        <taxon>Mytiloidea</taxon>
        <taxon>Mytilidae</taxon>
        <taxon>Mytilinae</taxon>
        <taxon>Mytilus</taxon>
    </lineage>
</organism>
<sequence>MTVILSCSSTGANPPPSVTWLKDDIVITSGTNTTTSGNITTTTLTFTTTADDNLEVYECQVDNGFLRRPQVKTTYLTLKPSINPPGQPEITGSHQYNLGDTVKMICRSIGGNPLSTLNWLRDDNVITNGISSSTNNGVTTSTLTFTAGLKDHLEVFECQANNGVLNKPLTTTTYIEVYFAPKVPVLSGPTNMVSGSSGTWTCSSLNGYPAPTISIRIQDRNYTNEFAVVQSYDVIDRSYTVVGTLDLVPLSDKSGQNLCCHASHLINNKVPQSVCLQLSIEGNHQPRNRNRDRVYNEFNGNRGQSHVYDIPLDQRYRNSNYLTPTHRTADQHNQYLTTTYRTSDLSHSYFLPVNGSSRISTT</sequence>
<evidence type="ECO:0000256" key="3">
    <source>
        <dbReference type="ARBA" id="ARBA00023157"/>
    </source>
</evidence>
<comment type="caution">
    <text evidence="7">The sequence shown here is derived from an EMBL/GenBank/DDBJ whole genome shotgun (WGS) entry which is preliminary data.</text>
</comment>
<dbReference type="EMBL" id="UYJE01003875">
    <property type="protein sequence ID" value="VDI23010.1"/>
    <property type="molecule type" value="Genomic_DNA"/>
</dbReference>
<dbReference type="AlphaFoldDB" id="A0A8B6DSN7"/>
<dbReference type="GO" id="GO:0098609">
    <property type="term" value="P:cell-cell adhesion"/>
    <property type="evidence" value="ECO:0007669"/>
    <property type="project" value="TreeGrafter"/>
</dbReference>
<accession>A0A8B6DSN7</accession>
<proteinExistence type="predicted"/>
<dbReference type="OrthoDB" id="8825892at2759"/>
<evidence type="ECO:0000256" key="5">
    <source>
        <dbReference type="ARBA" id="ARBA00023319"/>
    </source>
</evidence>
<dbReference type="InterPro" id="IPR013162">
    <property type="entry name" value="CD80_C2-set"/>
</dbReference>
<dbReference type="GO" id="GO:0005911">
    <property type="term" value="C:cell-cell junction"/>
    <property type="evidence" value="ECO:0007669"/>
    <property type="project" value="TreeGrafter"/>
</dbReference>
<evidence type="ECO:0000259" key="6">
    <source>
        <dbReference type="PROSITE" id="PS50835"/>
    </source>
</evidence>
<protein>
    <recommendedName>
        <fullName evidence="6">Ig-like domain-containing protein</fullName>
    </recommendedName>
</protein>
<dbReference type="Pfam" id="PF08205">
    <property type="entry name" value="C2-set_2"/>
    <property type="match status" value="1"/>
</dbReference>
<comment type="subcellular location">
    <subcellularLocation>
        <location evidence="1">Membrane</location>
        <topology evidence="1">Single-pass type I membrane protein</topology>
    </subcellularLocation>
</comment>
<gene>
    <name evidence="7" type="ORF">MGAL_10B065939</name>
</gene>
<dbReference type="InterPro" id="IPR036179">
    <property type="entry name" value="Ig-like_dom_sf"/>
</dbReference>
<feature type="domain" description="Ig-like" evidence="6">
    <location>
        <begin position="1"/>
        <end position="77"/>
    </location>
</feature>
<dbReference type="Proteomes" id="UP000596742">
    <property type="component" value="Unassembled WGS sequence"/>
</dbReference>
<dbReference type="Gene3D" id="2.60.40.10">
    <property type="entry name" value="Immunoglobulins"/>
    <property type="match status" value="3"/>
</dbReference>
<feature type="domain" description="Ig-like" evidence="6">
    <location>
        <begin position="88"/>
        <end position="170"/>
    </location>
</feature>
<keyword evidence="5" id="KW-0393">Immunoglobulin domain</keyword>
<evidence type="ECO:0000313" key="8">
    <source>
        <dbReference type="Proteomes" id="UP000596742"/>
    </source>
</evidence>
<evidence type="ECO:0000313" key="7">
    <source>
        <dbReference type="EMBL" id="VDI23010.1"/>
    </source>
</evidence>
<dbReference type="InterPro" id="IPR013098">
    <property type="entry name" value="Ig_I-set"/>
</dbReference>
<evidence type="ECO:0000256" key="4">
    <source>
        <dbReference type="ARBA" id="ARBA00023180"/>
    </source>
</evidence>
<keyword evidence="2" id="KW-0472">Membrane</keyword>
<dbReference type="Pfam" id="PF07679">
    <property type="entry name" value="I-set"/>
    <property type="match status" value="1"/>
</dbReference>
<evidence type="ECO:0000256" key="2">
    <source>
        <dbReference type="ARBA" id="ARBA00023136"/>
    </source>
</evidence>
<dbReference type="PANTHER" id="PTHR11640:SF31">
    <property type="entry name" value="IRREGULAR CHIASM C-ROUGHEST PROTEIN-RELATED"/>
    <property type="match status" value="1"/>
</dbReference>
<keyword evidence="3" id="KW-1015">Disulfide bond</keyword>
<name>A0A8B6DSN7_MYTGA</name>
<dbReference type="InterPro" id="IPR003598">
    <property type="entry name" value="Ig_sub2"/>
</dbReference>
<dbReference type="SMART" id="SM00408">
    <property type="entry name" value="IGc2"/>
    <property type="match status" value="2"/>
</dbReference>
<dbReference type="InterPro" id="IPR013783">
    <property type="entry name" value="Ig-like_fold"/>
</dbReference>
<dbReference type="PANTHER" id="PTHR11640">
    <property type="entry name" value="NEPHRIN"/>
    <property type="match status" value="1"/>
</dbReference>
<dbReference type="CDD" id="cd00096">
    <property type="entry name" value="Ig"/>
    <property type="match status" value="1"/>
</dbReference>
<evidence type="ECO:0000256" key="1">
    <source>
        <dbReference type="ARBA" id="ARBA00004479"/>
    </source>
</evidence>
<dbReference type="InterPro" id="IPR051275">
    <property type="entry name" value="Cell_adhesion_signaling"/>
</dbReference>
<dbReference type="GO" id="GO:0005886">
    <property type="term" value="C:plasma membrane"/>
    <property type="evidence" value="ECO:0007669"/>
    <property type="project" value="TreeGrafter"/>
</dbReference>
<dbReference type="SUPFAM" id="SSF48726">
    <property type="entry name" value="Immunoglobulin"/>
    <property type="match status" value="3"/>
</dbReference>
<keyword evidence="4" id="KW-0325">Glycoprotein</keyword>
<dbReference type="Pfam" id="PF13927">
    <property type="entry name" value="Ig_3"/>
    <property type="match status" value="1"/>
</dbReference>
<dbReference type="InterPro" id="IPR007110">
    <property type="entry name" value="Ig-like_dom"/>
</dbReference>